<sequence length="138" mass="15415">MFSISLNFNGNCKDAITFYAKVFKQETPTFLTYGELDTSFDPNVQMSEEGKNRIANVQLNIGGTIVTFCDMPDNFEFINGNNLTLCVGFSDFAEATRVFNELTENGGMVFVPLTQENPAYSLLADQFGINWNISCIDM</sequence>
<dbReference type="PANTHER" id="PTHR33990">
    <property type="entry name" value="PROTEIN YJDN-RELATED"/>
    <property type="match status" value="1"/>
</dbReference>
<organism evidence="2 3">
    <name type="scientific">Breznakia pachnodae</name>
    <dbReference type="NCBI Taxonomy" id="265178"/>
    <lineage>
        <taxon>Bacteria</taxon>
        <taxon>Bacillati</taxon>
        <taxon>Bacillota</taxon>
        <taxon>Erysipelotrichia</taxon>
        <taxon>Erysipelotrichales</taxon>
        <taxon>Erysipelotrichaceae</taxon>
        <taxon>Breznakia</taxon>
    </lineage>
</organism>
<feature type="domain" description="PhnB-like" evidence="1">
    <location>
        <begin position="3"/>
        <end position="133"/>
    </location>
</feature>
<dbReference type="InterPro" id="IPR028973">
    <property type="entry name" value="PhnB-like"/>
</dbReference>
<keyword evidence="3" id="KW-1185">Reference proteome</keyword>
<dbReference type="PANTHER" id="PTHR33990:SF1">
    <property type="entry name" value="PROTEIN YJDN"/>
    <property type="match status" value="1"/>
</dbReference>
<dbReference type="Pfam" id="PF06983">
    <property type="entry name" value="3-dmu-9_3-mt"/>
    <property type="match status" value="1"/>
</dbReference>
<dbReference type="Proteomes" id="UP001230220">
    <property type="component" value="Unassembled WGS sequence"/>
</dbReference>
<dbReference type="Gene3D" id="3.10.180.10">
    <property type="entry name" value="2,3-Dihydroxybiphenyl 1,2-Dioxygenase, domain 1"/>
    <property type="match status" value="1"/>
</dbReference>
<name>A0ABU0E7L1_9FIRM</name>
<reference evidence="2 3" key="1">
    <citation type="submission" date="2023-07" db="EMBL/GenBank/DDBJ databases">
        <title>Genomic Encyclopedia of Type Strains, Phase IV (KMG-IV): sequencing the most valuable type-strain genomes for metagenomic binning, comparative biology and taxonomic classification.</title>
        <authorList>
            <person name="Goeker M."/>
        </authorList>
    </citation>
    <scope>NUCLEOTIDE SEQUENCE [LARGE SCALE GENOMIC DNA]</scope>
    <source>
        <strain evidence="2 3">DSM 16784</strain>
    </source>
</reference>
<protein>
    <submittedName>
        <fullName evidence="2">PhnB protein</fullName>
    </submittedName>
</protein>
<dbReference type="EMBL" id="JAUSUR010000007">
    <property type="protein sequence ID" value="MDQ0362706.1"/>
    <property type="molecule type" value="Genomic_DNA"/>
</dbReference>
<dbReference type="InterPro" id="IPR029068">
    <property type="entry name" value="Glyas_Bleomycin-R_OHBP_Dase"/>
</dbReference>
<dbReference type="SUPFAM" id="SSF54593">
    <property type="entry name" value="Glyoxalase/Bleomycin resistance protein/Dihydroxybiphenyl dioxygenase"/>
    <property type="match status" value="1"/>
</dbReference>
<evidence type="ECO:0000259" key="1">
    <source>
        <dbReference type="Pfam" id="PF06983"/>
    </source>
</evidence>
<dbReference type="RefSeq" id="WP_307410598.1">
    <property type="nucleotide sequence ID" value="NZ_JAUSUR010000007.1"/>
</dbReference>
<proteinExistence type="predicted"/>
<gene>
    <name evidence="2" type="ORF">J2S15_003460</name>
</gene>
<accession>A0ABU0E7L1</accession>
<evidence type="ECO:0000313" key="3">
    <source>
        <dbReference type="Proteomes" id="UP001230220"/>
    </source>
</evidence>
<comment type="caution">
    <text evidence="2">The sequence shown here is derived from an EMBL/GenBank/DDBJ whole genome shotgun (WGS) entry which is preliminary data.</text>
</comment>
<evidence type="ECO:0000313" key="2">
    <source>
        <dbReference type="EMBL" id="MDQ0362706.1"/>
    </source>
</evidence>